<protein>
    <submittedName>
        <fullName evidence="6">Amino acid permease</fullName>
    </submittedName>
</protein>
<proteinExistence type="predicted"/>
<sequence length="472" mass="51897">MVETKQSFHKSMGLLDATMLVAGSMIGSGIFIVSADIARNTGSVGWMMLVWVICGFMTLIAALTYGELSAMFPKAGGQYIYIREAYNPLVSFVFGWTFFAVIQTATIAAVGVAFAKFTAYLFPVLDEDVYLLVVGNYQVSSAQLVSIGVIILLTFINSQGINSGKRVQTTLTLIKIFSLLLLILFGFLAFKHEIWNLNWHAEEMWNLRRLNIDGTFENYTTFGAFGALSAALVGALFSSDSWHSSSAVAGEIKNPQRNIGLSLALGTTIVTVVYILANIMYTSVLDLQAMVSAPKDRIAMSAAQEIFGPFGITIIAVMIMISTFGCNNGIILAGARVYYSMAQDGLFFKKVGILNKNAVPAYALWIQCVVASLWCLSGKYGDLLDMITSVVVIFYVLAVAGVIRLRYTRPTLKRPYKAFGYPYLPLVYILMGLSFVLLMIIYKPNYTLPGVFIALLGIPIFYVVNNKRKKHV</sequence>
<feature type="transmembrane region" description="Helical" evidence="5">
    <location>
        <begin position="137"/>
        <end position="158"/>
    </location>
</feature>
<dbReference type="PANTHER" id="PTHR11785">
    <property type="entry name" value="AMINO ACID TRANSPORTER"/>
    <property type="match status" value="1"/>
</dbReference>
<evidence type="ECO:0000256" key="1">
    <source>
        <dbReference type="ARBA" id="ARBA00004141"/>
    </source>
</evidence>
<evidence type="ECO:0000256" key="4">
    <source>
        <dbReference type="ARBA" id="ARBA00023136"/>
    </source>
</evidence>
<feature type="transmembrane region" description="Helical" evidence="5">
    <location>
        <begin position="446"/>
        <end position="464"/>
    </location>
</feature>
<keyword evidence="4 5" id="KW-0472">Membrane</keyword>
<evidence type="ECO:0000256" key="2">
    <source>
        <dbReference type="ARBA" id="ARBA00022692"/>
    </source>
</evidence>
<dbReference type="PIRSF" id="PIRSF006060">
    <property type="entry name" value="AA_transporter"/>
    <property type="match status" value="1"/>
</dbReference>
<organism evidence="6 7">
    <name type="scientific">Sphingobacterium micropteri</name>
    <dbReference type="NCBI Taxonomy" id="2763501"/>
    <lineage>
        <taxon>Bacteria</taxon>
        <taxon>Pseudomonadati</taxon>
        <taxon>Bacteroidota</taxon>
        <taxon>Sphingobacteriia</taxon>
        <taxon>Sphingobacteriales</taxon>
        <taxon>Sphingobacteriaceae</taxon>
        <taxon>Sphingobacterium</taxon>
    </lineage>
</organism>
<feature type="transmembrane region" description="Helical" evidence="5">
    <location>
        <begin position="89"/>
        <end position="117"/>
    </location>
</feature>
<dbReference type="RefSeq" id="WP_190992286.1">
    <property type="nucleotide sequence ID" value="NZ_JACOIK010000001.1"/>
</dbReference>
<evidence type="ECO:0000313" key="7">
    <source>
        <dbReference type="Proteomes" id="UP000602759"/>
    </source>
</evidence>
<evidence type="ECO:0000256" key="5">
    <source>
        <dbReference type="SAM" id="Phobius"/>
    </source>
</evidence>
<dbReference type="PANTHER" id="PTHR11785:SF512">
    <property type="entry name" value="SOBREMESA, ISOFORM B"/>
    <property type="match status" value="1"/>
</dbReference>
<keyword evidence="2 5" id="KW-0812">Transmembrane</keyword>
<dbReference type="Gene3D" id="1.20.1740.10">
    <property type="entry name" value="Amino acid/polyamine transporter I"/>
    <property type="match status" value="1"/>
</dbReference>
<feature type="transmembrane region" description="Helical" evidence="5">
    <location>
        <begin position="259"/>
        <end position="281"/>
    </location>
</feature>
<dbReference type="Pfam" id="PF13520">
    <property type="entry name" value="AA_permease_2"/>
    <property type="match status" value="1"/>
</dbReference>
<dbReference type="EMBL" id="JACOIK010000001">
    <property type="protein sequence ID" value="MBD1431246.1"/>
    <property type="molecule type" value="Genomic_DNA"/>
</dbReference>
<feature type="transmembrane region" description="Helical" evidence="5">
    <location>
        <begin position="46"/>
        <end position="68"/>
    </location>
</feature>
<dbReference type="InterPro" id="IPR050598">
    <property type="entry name" value="AminoAcid_Transporter"/>
</dbReference>
<feature type="transmembrane region" description="Helical" evidence="5">
    <location>
        <begin position="12"/>
        <end position="34"/>
    </location>
</feature>
<gene>
    <name evidence="6" type="ORF">H8B06_00275</name>
</gene>
<evidence type="ECO:0000256" key="3">
    <source>
        <dbReference type="ARBA" id="ARBA00022989"/>
    </source>
</evidence>
<accession>A0ABR7YIU4</accession>
<feature type="transmembrane region" description="Helical" evidence="5">
    <location>
        <begin position="359"/>
        <end position="380"/>
    </location>
</feature>
<name>A0ABR7YIU4_9SPHI</name>
<feature type="transmembrane region" description="Helical" evidence="5">
    <location>
        <begin position="170"/>
        <end position="190"/>
    </location>
</feature>
<feature type="transmembrane region" description="Helical" evidence="5">
    <location>
        <begin position="386"/>
        <end position="407"/>
    </location>
</feature>
<dbReference type="Proteomes" id="UP000602759">
    <property type="component" value="Unassembled WGS sequence"/>
</dbReference>
<evidence type="ECO:0000313" key="6">
    <source>
        <dbReference type="EMBL" id="MBD1431246.1"/>
    </source>
</evidence>
<feature type="transmembrane region" description="Helical" evidence="5">
    <location>
        <begin position="219"/>
        <end position="238"/>
    </location>
</feature>
<keyword evidence="3 5" id="KW-1133">Transmembrane helix</keyword>
<keyword evidence="7" id="KW-1185">Reference proteome</keyword>
<comment type="caution">
    <text evidence="6">The sequence shown here is derived from an EMBL/GenBank/DDBJ whole genome shotgun (WGS) entry which is preliminary data.</text>
</comment>
<comment type="subcellular location">
    <subcellularLocation>
        <location evidence="1">Membrane</location>
        <topology evidence="1">Multi-pass membrane protein</topology>
    </subcellularLocation>
</comment>
<feature type="transmembrane region" description="Helical" evidence="5">
    <location>
        <begin position="310"/>
        <end position="339"/>
    </location>
</feature>
<dbReference type="InterPro" id="IPR002293">
    <property type="entry name" value="AA/rel_permease1"/>
</dbReference>
<feature type="transmembrane region" description="Helical" evidence="5">
    <location>
        <begin position="419"/>
        <end position="440"/>
    </location>
</feature>
<reference evidence="6 7" key="1">
    <citation type="submission" date="2020-08" db="EMBL/GenBank/DDBJ databases">
        <title>Sphingobacterium sp. DN00404 isolated from aquaculture water.</title>
        <authorList>
            <person name="Zhang M."/>
        </authorList>
    </citation>
    <scope>NUCLEOTIDE SEQUENCE [LARGE SCALE GENOMIC DNA]</scope>
    <source>
        <strain evidence="6 7">DN00404</strain>
    </source>
</reference>